<dbReference type="InterPro" id="IPR012341">
    <property type="entry name" value="6hp_glycosidase-like_sf"/>
</dbReference>
<evidence type="ECO:0000313" key="3">
    <source>
        <dbReference type="EMBL" id="RMY37506.1"/>
    </source>
</evidence>
<name>A0A3M7BCU5_HORWE</name>
<proteinExistence type="inferred from homology"/>
<dbReference type="PANTHER" id="PTHR36845">
    <property type="entry name" value="HYDROLASE, PUTATIVE (AFU_ORTHOLOGUE AFUA_7G05090)-RELATED"/>
    <property type="match status" value="1"/>
</dbReference>
<reference evidence="3 4" key="1">
    <citation type="journal article" date="2018" name="BMC Genomics">
        <title>Genomic evidence for intraspecific hybridization in a clonal and extremely halotolerant yeast.</title>
        <authorList>
            <person name="Gostincar C."/>
            <person name="Stajich J.E."/>
            <person name="Zupancic J."/>
            <person name="Zalar P."/>
            <person name="Gunde-Cimerman N."/>
        </authorList>
    </citation>
    <scope>NUCLEOTIDE SEQUENCE [LARGE SCALE GENOMIC DNA]</scope>
    <source>
        <strain evidence="3 4">EXF-6651</strain>
    </source>
</reference>
<comment type="similarity">
    <text evidence="2">Belongs to the glycosyl hydrolase 88 family.</text>
</comment>
<dbReference type="SUPFAM" id="SSF48208">
    <property type="entry name" value="Six-hairpin glycosidases"/>
    <property type="match status" value="1"/>
</dbReference>
<organism evidence="3 4">
    <name type="scientific">Hortaea werneckii</name>
    <name type="common">Black yeast</name>
    <name type="synonym">Cladosporium werneckii</name>
    <dbReference type="NCBI Taxonomy" id="91943"/>
    <lineage>
        <taxon>Eukaryota</taxon>
        <taxon>Fungi</taxon>
        <taxon>Dikarya</taxon>
        <taxon>Ascomycota</taxon>
        <taxon>Pezizomycotina</taxon>
        <taxon>Dothideomycetes</taxon>
        <taxon>Dothideomycetidae</taxon>
        <taxon>Mycosphaerellales</taxon>
        <taxon>Teratosphaeriaceae</taxon>
        <taxon>Hortaea</taxon>
    </lineage>
</organism>
<dbReference type="Proteomes" id="UP000276864">
    <property type="component" value="Unassembled WGS sequence"/>
</dbReference>
<evidence type="ECO:0000256" key="1">
    <source>
        <dbReference type="ARBA" id="ARBA00022801"/>
    </source>
</evidence>
<protein>
    <recommendedName>
        <fullName evidence="5">Glucuronyl hydrolase</fullName>
    </recommendedName>
</protein>
<dbReference type="PANTHER" id="PTHR36845:SF1">
    <property type="entry name" value="HYDROLASE, PUTATIVE (AFU_ORTHOLOGUE AFUA_7G05090)-RELATED"/>
    <property type="match status" value="1"/>
</dbReference>
<evidence type="ECO:0000313" key="4">
    <source>
        <dbReference type="Proteomes" id="UP000276864"/>
    </source>
</evidence>
<dbReference type="EMBL" id="QWIM01000231">
    <property type="protein sequence ID" value="RMY37506.1"/>
    <property type="molecule type" value="Genomic_DNA"/>
</dbReference>
<evidence type="ECO:0000256" key="2">
    <source>
        <dbReference type="ARBA" id="ARBA00038358"/>
    </source>
</evidence>
<dbReference type="GO" id="GO:0052757">
    <property type="term" value="F:chondroitin hydrolase activity"/>
    <property type="evidence" value="ECO:0007669"/>
    <property type="project" value="TreeGrafter"/>
</dbReference>
<dbReference type="InterPro" id="IPR008928">
    <property type="entry name" value="6-hairpin_glycosidase_sf"/>
</dbReference>
<gene>
    <name evidence="3" type="ORF">D0866_03222</name>
</gene>
<dbReference type="AlphaFoldDB" id="A0A3M7BCU5"/>
<dbReference type="InterPro" id="IPR052369">
    <property type="entry name" value="UG_Glycosaminoglycan_Hydrolase"/>
</dbReference>
<evidence type="ECO:0008006" key="5">
    <source>
        <dbReference type="Google" id="ProtNLM"/>
    </source>
</evidence>
<sequence length="387" mass="43668">MKTSPPTSHPEYTVPGGDEYVFSSHEFWTSGFFPGSLAVLYERQRLWKNHSMLAGTRCPHPLVLQHAIRWWSDELHSQAARRDNHDLGFMIQPWAQPLWELDGDRRAFAAMVTAAHSLAGRLDERVGAIRSWDTCFTTRYRFNDINQDFLVIIDSMMNLNLLFYVARESNNEYLANIATRHANTLAQTHIRADSSTCHVVNFEQADGSIKQRMTNQGYSDSSCWARGQAWAITGFAQTYGWTRDAGFLHVSCRLADYFLQQLTDDGVPFWDFDAPRPGPKDTSAAMIAAYGMLLLHQHLQGKTDGYLTAALRLVNGVLASSMASDASFWLEGHGGLKAANKGLQTILSHATINNYEYAPRRFADHGLVYADYYFLLIGNELLRMGIL</sequence>
<comment type="caution">
    <text evidence="3">The sequence shown here is derived from an EMBL/GenBank/DDBJ whole genome shotgun (WGS) entry which is preliminary data.</text>
</comment>
<accession>A0A3M7BCU5</accession>
<dbReference type="Gene3D" id="1.50.10.10">
    <property type="match status" value="1"/>
</dbReference>
<keyword evidence="1" id="KW-0378">Hydrolase</keyword>
<dbReference type="GO" id="GO:0000272">
    <property type="term" value="P:polysaccharide catabolic process"/>
    <property type="evidence" value="ECO:0007669"/>
    <property type="project" value="TreeGrafter"/>
</dbReference>